<protein>
    <submittedName>
        <fullName evidence="3">Multidrug efflux system outer membrane protein</fullName>
    </submittedName>
</protein>
<evidence type="ECO:0000313" key="3">
    <source>
        <dbReference type="EMBL" id="RCW63430.1"/>
    </source>
</evidence>
<feature type="chain" id="PRO_5016477001" evidence="2">
    <location>
        <begin position="21"/>
        <end position="473"/>
    </location>
</feature>
<proteinExistence type="inferred from homology"/>
<name>A0A368X616_9BURK</name>
<dbReference type="SUPFAM" id="SSF56954">
    <property type="entry name" value="Outer membrane efflux proteins (OEP)"/>
    <property type="match status" value="1"/>
</dbReference>
<comment type="caution">
    <text evidence="3">The sequence shown here is derived from an EMBL/GenBank/DDBJ whole genome shotgun (WGS) entry which is preliminary data.</text>
</comment>
<sequence>MRRALIPLVALALLSGCANLAPGYQQPAAPIPQTWPGAPAAMPAQPLAGWQEFFVDERLRGALALALDNNRDLRSAALSIERARALYGVTSAATLPSVDVGAAASRARTPAALTTNGNASIADRFSTNFGLTAYELDFFGRVRNLSDSALEEFFRTEDARRSVQISLVASVAQAWLQLATDQQRLRLARETLQSQQRSYDLIRQAHALGAQSGVALAQAQTTVESARGQVASFDSLVEQGRNALALLAGTQLPADLLPGDQSVMVASLPTPPADLPSSVLQQRPDVLAAEHALRAAHHDIGVARAALYPRITLTGSAGVASPSLSNLFEGGSRAWSFGPSINLPLFDNGARRNQLRATEVQRDIVLSSYEKTLQTAFREVADALAERRTLAERLDAQRALVAATTRSFDLAQALFKGGGGSYLEVLDAQRTLYTAQQTLIGLQLTDQANRVQLYKVLGGGWQGQAAAPSATAG</sequence>
<dbReference type="AlphaFoldDB" id="A0A368X616"/>
<dbReference type="RefSeq" id="WP_114472672.1">
    <property type="nucleotide sequence ID" value="NZ_QPJK01000019.1"/>
</dbReference>
<reference evidence="3 4" key="1">
    <citation type="submission" date="2018-07" db="EMBL/GenBank/DDBJ databases">
        <title>Genomic Encyclopedia of Type Strains, Phase IV (KMG-IV): sequencing the most valuable type-strain genomes for metagenomic binning, comparative biology and taxonomic classification.</title>
        <authorList>
            <person name="Goeker M."/>
        </authorList>
    </citation>
    <scope>NUCLEOTIDE SEQUENCE [LARGE SCALE GENOMIC DNA]</scope>
    <source>
        <strain evidence="3 4">DSM 21634</strain>
    </source>
</reference>
<dbReference type="Proteomes" id="UP000252884">
    <property type="component" value="Unassembled WGS sequence"/>
</dbReference>
<keyword evidence="4" id="KW-1185">Reference proteome</keyword>
<accession>A0A368X616</accession>
<dbReference type="PANTHER" id="PTHR30203">
    <property type="entry name" value="OUTER MEMBRANE CATION EFFLUX PROTEIN"/>
    <property type="match status" value="1"/>
</dbReference>
<keyword evidence="2" id="KW-0812">Transmembrane</keyword>
<dbReference type="Gene3D" id="1.20.1600.10">
    <property type="entry name" value="Outer membrane efflux proteins (OEP)"/>
    <property type="match status" value="1"/>
</dbReference>
<keyword evidence="2" id="KW-0564">Palmitate</keyword>
<comment type="similarity">
    <text evidence="1 2">Belongs to the outer membrane factor (OMF) (TC 1.B.17) family.</text>
</comment>
<comment type="subcellular location">
    <subcellularLocation>
        <location evidence="2">Cell membrane</location>
        <topology evidence="2">Lipid-anchor</topology>
    </subcellularLocation>
</comment>
<feature type="signal peptide" evidence="2">
    <location>
        <begin position="1"/>
        <end position="20"/>
    </location>
</feature>
<dbReference type="NCBIfam" id="TIGR01845">
    <property type="entry name" value="outer_NodT"/>
    <property type="match status" value="1"/>
</dbReference>
<keyword evidence="2" id="KW-0732">Signal</keyword>
<keyword evidence="2" id="KW-0449">Lipoprotein</keyword>
<dbReference type="PROSITE" id="PS51257">
    <property type="entry name" value="PROKAR_LIPOPROTEIN"/>
    <property type="match status" value="1"/>
</dbReference>
<dbReference type="GO" id="GO:0015562">
    <property type="term" value="F:efflux transmembrane transporter activity"/>
    <property type="evidence" value="ECO:0007669"/>
    <property type="project" value="InterPro"/>
</dbReference>
<gene>
    <name evidence="3" type="ORF">DES41_11935</name>
</gene>
<dbReference type="OrthoDB" id="9770517at2"/>
<dbReference type="GO" id="GO:0005886">
    <property type="term" value="C:plasma membrane"/>
    <property type="evidence" value="ECO:0007669"/>
    <property type="project" value="UniProtKB-SubCell"/>
</dbReference>
<organism evidence="3 4">
    <name type="scientific">Pseudorhodoferax soli</name>
    <dbReference type="NCBI Taxonomy" id="545864"/>
    <lineage>
        <taxon>Bacteria</taxon>
        <taxon>Pseudomonadati</taxon>
        <taxon>Pseudomonadota</taxon>
        <taxon>Betaproteobacteria</taxon>
        <taxon>Burkholderiales</taxon>
        <taxon>Comamonadaceae</taxon>
    </lineage>
</organism>
<dbReference type="InterPro" id="IPR010131">
    <property type="entry name" value="MdtP/NodT-like"/>
</dbReference>
<evidence type="ECO:0000256" key="1">
    <source>
        <dbReference type="ARBA" id="ARBA00007613"/>
    </source>
</evidence>
<dbReference type="PANTHER" id="PTHR30203:SF32">
    <property type="entry name" value="CATION EFFLUX SYSTEM PROTEIN CUSC"/>
    <property type="match status" value="1"/>
</dbReference>
<dbReference type="Gene3D" id="2.20.200.10">
    <property type="entry name" value="Outer membrane efflux proteins (OEP)"/>
    <property type="match status" value="1"/>
</dbReference>
<keyword evidence="2" id="KW-1134">Transmembrane beta strand</keyword>
<keyword evidence="2" id="KW-0472">Membrane</keyword>
<dbReference type="EMBL" id="QPJK01000019">
    <property type="protein sequence ID" value="RCW63430.1"/>
    <property type="molecule type" value="Genomic_DNA"/>
</dbReference>
<dbReference type="InterPro" id="IPR003423">
    <property type="entry name" value="OMP_efflux"/>
</dbReference>
<evidence type="ECO:0000256" key="2">
    <source>
        <dbReference type="RuleBase" id="RU362097"/>
    </source>
</evidence>
<dbReference type="Pfam" id="PF02321">
    <property type="entry name" value="OEP"/>
    <property type="match status" value="2"/>
</dbReference>
<evidence type="ECO:0000313" key="4">
    <source>
        <dbReference type="Proteomes" id="UP000252884"/>
    </source>
</evidence>